<dbReference type="Pfam" id="PF00440">
    <property type="entry name" value="TetR_N"/>
    <property type="match status" value="1"/>
</dbReference>
<evidence type="ECO:0000256" key="3">
    <source>
        <dbReference type="ARBA" id="ARBA00023125"/>
    </source>
</evidence>
<dbReference type="PROSITE" id="PS50977">
    <property type="entry name" value="HTH_TETR_2"/>
    <property type="match status" value="1"/>
</dbReference>
<dbReference type="EMBL" id="JBHTIU010000016">
    <property type="protein sequence ID" value="MFD0868536.1"/>
    <property type="molecule type" value="Genomic_DNA"/>
</dbReference>
<dbReference type="PANTHER" id="PTHR30055">
    <property type="entry name" value="HTH-TYPE TRANSCRIPTIONAL REGULATOR RUTR"/>
    <property type="match status" value="1"/>
</dbReference>
<proteinExistence type="predicted"/>
<keyword evidence="1" id="KW-0678">Repressor</keyword>
<feature type="DNA-binding region" description="H-T-H motif" evidence="5">
    <location>
        <begin position="37"/>
        <end position="56"/>
    </location>
</feature>
<dbReference type="Gene3D" id="1.10.357.10">
    <property type="entry name" value="Tetracycline Repressor, domain 2"/>
    <property type="match status" value="1"/>
</dbReference>
<dbReference type="InterPro" id="IPR001647">
    <property type="entry name" value="HTH_TetR"/>
</dbReference>
<evidence type="ECO:0000256" key="4">
    <source>
        <dbReference type="ARBA" id="ARBA00023163"/>
    </source>
</evidence>
<evidence type="ECO:0000313" key="7">
    <source>
        <dbReference type="EMBL" id="MFD0868536.1"/>
    </source>
</evidence>
<evidence type="ECO:0000256" key="2">
    <source>
        <dbReference type="ARBA" id="ARBA00023015"/>
    </source>
</evidence>
<evidence type="ECO:0000313" key="8">
    <source>
        <dbReference type="Proteomes" id="UP001597120"/>
    </source>
</evidence>
<dbReference type="RefSeq" id="WP_144932989.1">
    <property type="nucleotide sequence ID" value="NZ_JBHTIU010000016.1"/>
</dbReference>
<dbReference type="InterPro" id="IPR036271">
    <property type="entry name" value="Tet_transcr_reg_TetR-rel_C_sf"/>
</dbReference>
<dbReference type="PRINTS" id="PR00455">
    <property type="entry name" value="HTHTETR"/>
</dbReference>
<reference evidence="8" key="1">
    <citation type="journal article" date="2019" name="Int. J. Syst. Evol. Microbiol.">
        <title>The Global Catalogue of Microorganisms (GCM) 10K type strain sequencing project: providing services to taxonomists for standard genome sequencing and annotation.</title>
        <authorList>
            <consortium name="The Broad Institute Genomics Platform"/>
            <consortium name="The Broad Institute Genome Sequencing Center for Infectious Disease"/>
            <person name="Wu L."/>
            <person name="Ma J."/>
        </authorList>
    </citation>
    <scope>NUCLEOTIDE SEQUENCE [LARGE SCALE GENOMIC DNA]</scope>
    <source>
        <strain evidence="8">CCUG 57263</strain>
    </source>
</reference>
<keyword evidence="3 5" id="KW-0238">DNA-binding</keyword>
<gene>
    <name evidence="7" type="ORF">ACFQ03_05200</name>
</gene>
<dbReference type="InterPro" id="IPR009057">
    <property type="entry name" value="Homeodomain-like_sf"/>
</dbReference>
<comment type="caution">
    <text evidence="7">The sequence shown here is derived from an EMBL/GenBank/DDBJ whole genome shotgun (WGS) entry which is preliminary data.</text>
</comment>
<dbReference type="PANTHER" id="PTHR30055:SF175">
    <property type="entry name" value="HTH-TYPE TRANSCRIPTIONAL REPRESSOR KSTR2"/>
    <property type="match status" value="1"/>
</dbReference>
<keyword evidence="8" id="KW-1185">Reference proteome</keyword>
<dbReference type="SUPFAM" id="SSF48498">
    <property type="entry name" value="Tetracyclin repressor-like, C-terminal domain"/>
    <property type="match status" value="1"/>
</dbReference>
<dbReference type="Gene3D" id="1.10.10.60">
    <property type="entry name" value="Homeodomain-like"/>
    <property type="match status" value="1"/>
</dbReference>
<evidence type="ECO:0000256" key="5">
    <source>
        <dbReference type="PROSITE-ProRule" id="PRU00335"/>
    </source>
</evidence>
<evidence type="ECO:0000256" key="1">
    <source>
        <dbReference type="ARBA" id="ARBA00022491"/>
    </source>
</evidence>
<dbReference type="SUPFAM" id="SSF46689">
    <property type="entry name" value="Homeodomain-like"/>
    <property type="match status" value="1"/>
</dbReference>
<keyword evidence="4" id="KW-0804">Transcription</keyword>
<keyword evidence="2" id="KW-0805">Transcription regulation</keyword>
<protein>
    <submittedName>
        <fullName evidence="7">TetR/AcrR family transcriptional regulator</fullName>
    </submittedName>
</protein>
<accession>A0ABW3D7Q8</accession>
<organism evidence="7 8">
    <name type="scientific">Paenibacillus residui</name>
    <dbReference type="NCBI Taxonomy" id="629724"/>
    <lineage>
        <taxon>Bacteria</taxon>
        <taxon>Bacillati</taxon>
        <taxon>Bacillota</taxon>
        <taxon>Bacilli</taxon>
        <taxon>Bacillales</taxon>
        <taxon>Paenibacillaceae</taxon>
        <taxon>Paenibacillus</taxon>
    </lineage>
</organism>
<sequence>MVQRKGSLKERQRQEREQYILQAAEEIMLEKGYHHTSMDEIADRVGIAKGTLYLHFTRKEELAYALVEPKLNMFLESVQQARAYNGTAQEKLIYLLEKEMSGAFFQFMLRSDPDLASVFKAQQQRIDGLIAEIFGGIGKILDEGKEAGLFDRELPNEMMAFQFINMFDPHLYLKMVEQQQMSKETFIRHVAKVYLRGIER</sequence>
<dbReference type="Proteomes" id="UP001597120">
    <property type="component" value="Unassembled WGS sequence"/>
</dbReference>
<feature type="domain" description="HTH tetR-type" evidence="6">
    <location>
        <begin position="14"/>
        <end position="74"/>
    </location>
</feature>
<name>A0ABW3D7Q8_9BACL</name>
<evidence type="ECO:0000259" key="6">
    <source>
        <dbReference type="PROSITE" id="PS50977"/>
    </source>
</evidence>
<dbReference type="InterPro" id="IPR050109">
    <property type="entry name" value="HTH-type_TetR-like_transc_reg"/>
</dbReference>